<dbReference type="GO" id="GO:0016829">
    <property type="term" value="F:lyase activity"/>
    <property type="evidence" value="ECO:0007669"/>
    <property type="project" value="UniProtKB-KW"/>
</dbReference>
<keyword evidence="2" id="KW-1185">Reference proteome</keyword>
<dbReference type="CDD" id="cd00377">
    <property type="entry name" value="ICL_PEPM"/>
    <property type="match status" value="1"/>
</dbReference>
<reference evidence="1" key="1">
    <citation type="submission" date="2021-06" db="EMBL/GenBank/DDBJ databases">
        <title>Paracoccus bacterium XHP0099 sp. nov., isolated from the surface waters of the Yellow Sea.</title>
        <authorList>
            <person name="Xue H."/>
            <person name="Zhang D."/>
        </authorList>
    </citation>
    <scope>NUCLEOTIDE SEQUENCE</scope>
    <source>
        <strain evidence="1">XHP0099</strain>
    </source>
</reference>
<protein>
    <submittedName>
        <fullName evidence="1">Isocitrate lyase/phosphoenolpyruvate mutase family protein</fullName>
    </submittedName>
</protein>
<comment type="caution">
    <text evidence="1">The sequence shown here is derived from an EMBL/GenBank/DDBJ whole genome shotgun (WGS) entry which is preliminary data.</text>
</comment>
<dbReference type="PANTHER" id="PTHR42905:SF16">
    <property type="entry name" value="CARBOXYPHOSPHONOENOLPYRUVATE PHOSPHONOMUTASE-LIKE PROTEIN (AFU_ORTHOLOGUE AFUA_5G07230)"/>
    <property type="match status" value="1"/>
</dbReference>
<name>A0ABS6AG24_9RHOB</name>
<gene>
    <name evidence="1" type="ORF">KNW02_00375</name>
</gene>
<dbReference type="EMBL" id="JAHKNG010000001">
    <property type="protein sequence ID" value="MBU3028569.1"/>
    <property type="molecule type" value="Genomic_DNA"/>
</dbReference>
<dbReference type="InterPro" id="IPR039556">
    <property type="entry name" value="ICL/PEPM"/>
</dbReference>
<organism evidence="1 2">
    <name type="scientific">Paracoccus marinaquae</name>
    <dbReference type="NCBI Taxonomy" id="2841926"/>
    <lineage>
        <taxon>Bacteria</taxon>
        <taxon>Pseudomonadati</taxon>
        <taxon>Pseudomonadota</taxon>
        <taxon>Alphaproteobacteria</taxon>
        <taxon>Rhodobacterales</taxon>
        <taxon>Paracoccaceae</taxon>
        <taxon>Paracoccus</taxon>
    </lineage>
</organism>
<accession>A0ABS6AG24</accession>
<dbReference type="Proteomes" id="UP001166191">
    <property type="component" value="Unassembled WGS sequence"/>
</dbReference>
<dbReference type="Pfam" id="PF13714">
    <property type="entry name" value="PEP_mutase"/>
    <property type="match status" value="1"/>
</dbReference>
<dbReference type="RefSeq" id="WP_216031268.1">
    <property type="nucleotide sequence ID" value="NZ_JAHKNG010000001.1"/>
</dbReference>
<proteinExistence type="predicted"/>
<sequence length="249" mass="25550">MPMPPDAFRALHRPGRPLILYNIWDAGSAVAVARAGAVALATGSAAVAGALGYPDGEAVPLDLLLTVVERIRAASDLPLSVDFEAGYATSPDGVAANALRLASLGVAGINLEDGIPPERGIRSAADHAMRIAAIRKRTGLFINARTDLFLQNPAPDHAALLPEALQRAARYAEAGADGFFAPGLTDPGLIGALCRDCPLPVNIMASPAAPSIADLAGLQVARISFGPFPWRAAMAALEAAAAEQVRPGA</sequence>
<evidence type="ECO:0000313" key="2">
    <source>
        <dbReference type="Proteomes" id="UP001166191"/>
    </source>
</evidence>
<keyword evidence="1" id="KW-0456">Lyase</keyword>
<dbReference type="PANTHER" id="PTHR42905">
    <property type="entry name" value="PHOSPHOENOLPYRUVATE CARBOXYLASE"/>
    <property type="match status" value="1"/>
</dbReference>
<evidence type="ECO:0000313" key="1">
    <source>
        <dbReference type="EMBL" id="MBU3028569.1"/>
    </source>
</evidence>